<keyword evidence="2" id="KW-1185">Reference proteome</keyword>
<evidence type="ECO:0000313" key="2">
    <source>
        <dbReference type="Proteomes" id="UP000645966"/>
    </source>
</evidence>
<dbReference type="InterPro" id="IPR036188">
    <property type="entry name" value="FAD/NAD-bd_sf"/>
</dbReference>
<proteinExistence type="predicted"/>
<comment type="caution">
    <text evidence="1">The sequence shown here is derived from an EMBL/GenBank/DDBJ whole genome shotgun (WGS) entry which is preliminary data.</text>
</comment>
<protein>
    <submittedName>
        <fullName evidence="1">Lysine 6-monooxygenase</fullName>
    </submittedName>
</protein>
<gene>
    <name evidence="1" type="ORF">JDV75_09785</name>
</gene>
<dbReference type="RefSeq" id="WP_198739028.1">
    <property type="nucleotide sequence ID" value="NZ_JAEIOS010000013.1"/>
</dbReference>
<dbReference type="AlphaFoldDB" id="A0A934I2G1"/>
<dbReference type="SUPFAM" id="SSF51905">
    <property type="entry name" value="FAD/NAD(P)-binding domain"/>
    <property type="match status" value="1"/>
</dbReference>
<reference evidence="1" key="1">
    <citation type="submission" date="2020-12" db="EMBL/GenBank/DDBJ databases">
        <title>Genome public.</title>
        <authorList>
            <person name="Sun Q."/>
        </authorList>
    </citation>
    <scope>NUCLEOTIDE SEQUENCE</scope>
    <source>
        <strain evidence="1">CCM 8863</strain>
    </source>
</reference>
<dbReference type="Proteomes" id="UP000645966">
    <property type="component" value="Unassembled WGS sequence"/>
</dbReference>
<name>A0A934I2G1_9CORY</name>
<evidence type="ECO:0000313" key="1">
    <source>
        <dbReference type="EMBL" id="MBI8990040.1"/>
    </source>
</evidence>
<dbReference type="EMBL" id="JAEIOS010000013">
    <property type="protein sequence ID" value="MBI8990040.1"/>
    <property type="molecule type" value="Genomic_DNA"/>
</dbReference>
<dbReference type="Gene3D" id="3.50.50.60">
    <property type="entry name" value="FAD/NAD(P)-binding domain"/>
    <property type="match status" value="1"/>
</dbReference>
<sequence length="437" mass="45968">MSTLTIVGAGPKAVAVAAKAHVAERIGLAVPEITVIDPHGVGAHWLAAGGWTDGRHRLGTSPEKDIGFPYRTELTGDPRIDVEIDRGMAELSWTSHLIDAGTYASWIDRGRPQPMHCEWAAYLRWVSDRIGLNPVPGRVTNAEISGDSWRIRVEDAISGAPRVLSSDALMLTGPGTSERRFLQHSNVLSVAGFWARVAADARFTGRVCVVGGGETAASIIEELTTHRVAEIVTVAPTACLLSRGENFQENALYTDPEVWASLDAATRRAMLCRTDRGVLSLQSLEIIGRDGRCRHVMGSVSSVTAGSAGPVVHVEHPGRTVAADTVIDARGADPSWFIGLLGDGARARLATAAGFDPQGGARRAGFVAGIEGSIRRDLTVDGMDPTLVLPTLAGFNQGPGFGNLSCLGLLADRILGGIVGDADGLVSVGARAVSDRA</sequence>
<accession>A0A934I2G1</accession>
<organism evidence="1 2">
    <name type="scientific">Corynebacterium meridianum</name>
    <dbReference type="NCBI Taxonomy" id="2765363"/>
    <lineage>
        <taxon>Bacteria</taxon>
        <taxon>Bacillati</taxon>
        <taxon>Actinomycetota</taxon>
        <taxon>Actinomycetes</taxon>
        <taxon>Mycobacteriales</taxon>
        <taxon>Corynebacteriaceae</taxon>
        <taxon>Corynebacterium</taxon>
    </lineage>
</organism>